<organism evidence="5 6">
    <name type="scientific">Bimuria novae-zelandiae CBS 107.79</name>
    <dbReference type="NCBI Taxonomy" id="1447943"/>
    <lineage>
        <taxon>Eukaryota</taxon>
        <taxon>Fungi</taxon>
        <taxon>Dikarya</taxon>
        <taxon>Ascomycota</taxon>
        <taxon>Pezizomycotina</taxon>
        <taxon>Dothideomycetes</taxon>
        <taxon>Pleosporomycetidae</taxon>
        <taxon>Pleosporales</taxon>
        <taxon>Massarineae</taxon>
        <taxon>Didymosphaeriaceae</taxon>
        <taxon>Bimuria</taxon>
    </lineage>
</organism>
<gene>
    <name evidence="5" type="ORF">BU23DRAFT_540230</name>
</gene>
<dbReference type="GO" id="GO:0006338">
    <property type="term" value="P:chromatin remodeling"/>
    <property type="evidence" value="ECO:0007669"/>
    <property type="project" value="TreeGrafter"/>
</dbReference>
<dbReference type="SUPFAM" id="SSF47095">
    <property type="entry name" value="HMG-box"/>
    <property type="match status" value="1"/>
</dbReference>
<dbReference type="Proteomes" id="UP000800036">
    <property type="component" value="Unassembled WGS sequence"/>
</dbReference>
<dbReference type="Gene3D" id="1.10.10.10">
    <property type="entry name" value="Winged helix-like DNA-binding domain superfamily/Winged helix DNA-binding domain"/>
    <property type="match status" value="1"/>
</dbReference>
<dbReference type="Pfam" id="PF04433">
    <property type="entry name" value="SWIRM"/>
    <property type="match status" value="1"/>
</dbReference>
<feature type="compositionally biased region" description="Polar residues" evidence="3">
    <location>
        <begin position="153"/>
        <end position="169"/>
    </location>
</feature>
<dbReference type="SUPFAM" id="SSF51905">
    <property type="entry name" value="FAD/NAD(P)-binding domain"/>
    <property type="match status" value="1"/>
</dbReference>
<dbReference type="AlphaFoldDB" id="A0A6A5UX21"/>
<dbReference type="GO" id="GO:0050660">
    <property type="term" value="F:flavin adenine dinucleotide binding"/>
    <property type="evidence" value="ECO:0007669"/>
    <property type="project" value="TreeGrafter"/>
</dbReference>
<evidence type="ECO:0000256" key="2">
    <source>
        <dbReference type="ARBA" id="ARBA00023002"/>
    </source>
</evidence>
<keyword evidence="6" id="KW-1185">Reference proteome</keyword>
<protein>
    <submittedName>
        <fullName evidence="5">Lysine-specific histone demethylase 1</fullName>
    </submittedName>
</protein>
<keyword evidence="5" id="KW-0808">Transferase</keyword>
<keyword evidence="5" id="KW-0489">Methyltransferase</keyword>
<dbReference type="InterPro" id="IPR007526">
    <property type="entry name" value="SWIRM"/>
</dbReference>
<reference evidence="5" key="1">
    <citation type="journal article" date="2020" name="Stud. Mycol.">
        <title>101 Dothideomycetes genomes: a test case for predicting lifestyles and emergence of pathogens.</title>
        <authorList>
            <person name="Haridas S."/>
            <person name="Albert R."/>
            <person name="Binder M."/>
            <person name="Bloem J."/>
            <person name="Labutti K."/>
            <person name="Salamov A."/>
            <person name="Andreopoulos B."/>
            <person name="Baker S."/>
            <person name="Barry K."/>
            <person name="Bills G."/>
            <person name="Bluhm B."/>
            <person name="Cannon C."/>
            <person name="Castanera R."/>
            <person name="Culley D."/>
            <person name="Daum C."/>
            <person name="Ezra D."/>
            <person name="Gonzalez J."/>
            <person name="Henrissat B."/>
            <person name="Kuo A."/>
            <person name="Liang C."/>
            <person name="Lipzen A."/>
            <person name="Lutzoni F."/>
            <person name="Magnuson J."/>
            <person name="Mondo S."/>
            <person name="Nolan M."/>
            <person name="Ohm R."/>
            <person name="Pangilinan J."/>
            <person name="Park H.-J."/>
            <person name="Ramirez L."/>
            <person name="Alfaro M."/>
            <person name="Sun H."/>
            <person name="Tritt A."/>
            <person name="Yoshinaga Y."/>
            <person name="Zwiers L.-H."/>
            <person name="Turgeon B."/>
            <person name="Goodwin S."/>
            <person name="Spatafora J."/>
            <person name="Crous P."/>
            <person name="Grigoriev I."/>
        </authorList>
    </citation>
    <scope>NUCLEOTIDE SEQUENCE</scope>
    <source>
        <strain evidence="5">CBS 107.79</strain>
    </source>
</reference>
<accession>A0A6A5UX21</accession>
<proteinExistence type="inferred from homology"/>
<dbReference type="Gene3D" id="3.90.660.10">
    <property type="match status" value="1"/>
</dbReference>
<dbReference type="GO" id="GO:0003682">
    <property type="term" value="F:chromatin binding"/>
    <property type="evidence" value="ECO:0007669"/>
    <property type="project" value="TreeGrafter"/>
</dbReference>
<feature type="region of interest" description="Disordered" evidence="3">
    <location>
        <begin position="57"/>
        <end position="100"/>
    </location>
</feature>
<dbReference type="PANTHER" id="PTHR10742">
    <property type="entry name" value="FLAVIN MONOAMINE OXIDASE"/>
    <property type="match status" value="1"/>
</dbReference>
<feature type="compositionally biased region" description="Polar residues" evidence="3">
    <location>
        <begin position="176"/>
        <end position="186"/>
    </location>
</feature>
<dbReference type="GO" id="GO:0032259">
    <property type="term" value="P:methylation"/>
    <property type="evidence" value="ECO:0007669"/>
    <property type="project" value="UniProtKB-KW"/>
</dbReference>
<dbReference type="OrthoDB" id="9982100at2759"/>
<dbReference type="Pfam" id="PF01593">
    <property type="entry name" value="Amino_oxidase"/>
    <property type="match status" value="2"/>
</dbReference>
<dbReference type="InterPro" id="IPR050281">
    <property type="entry name" value="Flavin_monoamine_oxidase"/>
</dbReference>
<dbReference type="Gene3D" id="3.50.50.60">
    <property type="entry name" value="FAD/NAD(P)-binding domain"/>
    <property type="match status" value="2"/>
</dbReference>
<evidence type="ECO:0000259" key="4">
    <source>
        <dbReference type="PROSITE" id="PS50934"/>
    </source>
</evidence>
<dbReference type="InterPro" id="IPR036910">
    <property type="entry name" value="HMG_box_dom_sf"/>
</dbReference>
<keyword evidence="2" id="KW-0560">Oxidoreductase</keyword>
<sequence length="1120" mass="124004">MYSSLAAMTNADGLDDGHYLFGDAHNGILPMPLAHTGMKGESSTVTPAALEHVHYSESTASSVHYGDTHDMSESSGGHMSGRDERDSSASSGYVNGLGQDGAHASTIHIHQPHPLRTSETSDGAIDLHQNKLTGVNGNHSLPHVKDHTPLSGGRNQFTHTPVSMASTPRPQHDSSKASSTPELSQSQERDTVRRSRNSSPMKNRPSEFRANSSIPAALTWEEFARQCILAAESSRLNPFALHPEEYKLLRNHVTHAQVTIYLNIRNAILRLWTKNPLVYVSLEEAVGCARDKRYFTLAKVAYSWLMRNGYINFGCVEVLNTAATIPYTKVKRGARRTIVVVGAGMSGLGCARHLEGLFAQLGEQWVNEGERPPRVIVLEGRSRIGGRVYSHPFRNQTGSTLPPGHRCTAEMGAQIVTGFEHGNPLNALIRGQLGIPYHGLRDNTILYDYDGTVVEKSQDVLVEKLYNDVLERASVFRNKPATFRTVEGDRNLILFGREPTDNNGSTIAELEQSQAPLPANATTTASTTEEKPSTGVEKLAGRAYQLSAGFNPNVSATQAIRNMGWALKAGAPEIQSLQLDPVARASAHPTLGHIMDEGIKQYQNVLDLRPRDLRLLNWHHANLEYANAASVNQLSLSGWDQDIGNEFEGQHTEIIGGYQQVPRGLWQSPTKLDVRFKSVIKSVQYDVETKEIGKAVKVECTNGEVFEADQLVLTTPLGVLKSGSITFQPPLPDWKQGVIERMGFGLLNKVILVYEQAFWEPDRDMFGLLNEAEHQASLNPEDYAHQRGRYYLFWNCIKTSGKPTLVALMAGEAAHYAEATSNDQLVKEVTDRLDKMFAPSYVPLPTEAIVTRWRKDPLARGSYSYVGPRTQAGDYDVMARPHGPLHFAGEATCGTHPATVHGAYLSGLRAAAEVVESMIGPIKIPNPLVEKKVRLEQPASYPTFTTEPKRKADQEIEIEPSKERLMQDEDYEASIIGEILSKLGERPIKPGRAGVNPFLLYTKDYWYICKKECDEKKRAATGDPNEKASKTEIRTALGLRWRTDSEEVRKPYLDQTQNAKDDAAANAATFKDRVAKWDEDAARIRREYIQNHPPPDGSDDRILNSRTAIELGAGKRLRRL</sequence>
<dbReference type="FunFam" id="1.10.10.10:FF:000064">
    <property type="entry name" value="Lysine-specific histone demethylase 1A"/>
    <property type="match status" value="1"/>
</dbReference>
<evidence type="ECO:0000313" key="5">
    <source>
        <dbReference type="EMBL" id="KAF1968980.1"/>
    </source>
</evidence>
<dbReference type="SUPFAM" id="SSF54373">
    <property type="entry name" value="FAD-linked reductases, C-terminal domain"/>
    <property type="match status" value="1"/>
</dbReference>
<feature type="region of interest" description="Disordered" evidence="3">
    <location>
        <begin position="131"/>
        <end position="210"/>
    </location>
</feature>
<dbReference type="PANTHER" id="PTHR10742:SF386">
    <property type="entry name" value="LYSINE-SPECIFIC HISTONE DEMETHYLASE 1A"/>
    <property type="match status" value="1"/>
</dbReference>
<dbReference type="SUPFAM" id="SSF46689">
    <property type="entry name" value="Homeodomain-like"/>
    <property type="match status" value="1"/>
</dbReference>
<dbReference type="InterPro" id="IPR036188">
    <property type="entry name" value="FAD/NAD-bd_sf"/>
</dbReference>
<dbReference type="PROSITE" id="PS50934">
    <property type="entry name" value="SWIRM"/>
    <property type="match status" value="1"/>
</dbReference>
<evidence type="ECO:0000256" key="1">
    <source>
        <dbReference type="ARBA" id="ARBA00005995"/>
    </source>
</evidence>
<dbReference type="EMBL" id="ML976714">
    <property type="protein sequence ID" value="KAF1968980.1"/>
    <property type="molecule type" value="Genomic_DNA"/>
</dbReference>
<dbReference type="GO" id="GO:0010468">
    <property type="term" value="P:regulation of gene expression"/>
    <property type="evidence" value="ECO:0007669"/>
    <property type="project" value="UniProtKB-ARBA"/>
</dbReference>
<feature type="domain" description="SWIRM" evidence="4">
    <location>
        <begin position="227"/>
        <end position="322"/>
    </location>
</feature>
<dbReference type="InterPro" id="IPR002937">
    <property type="entry name" value="Amino_oxidase"/>
</dbReference>
<evidence type="ECO:0000256" key="3">
    <source>
        <dbReference type="SAM" id="MobiDB-lite"/>
    </source>
</evidence>
<dbReference type="GO" id="GO:0016491">
    <property type="term" value="F:oxidoreductase activity"/>
    <property type="evidence" value="ECO:0007669"/>
    <property type="project" value="UniProtKB-KW"/>
</dbReference>
<feature type="region of interest" description="Disordered" evidence="3">
    <location>
        <begin position="512"/>
        <end position="534"/>
    </location>
</feature>
<dbReference type="GO" id="GO:0008168">
    <property type="term" value="F:methyltransferase activity"/>
    <property type="evidence" value="ECO:0007669"/>
    <property type="project" value="UniProtKB-KW"/>
</dbReference>
<name>A0A6A5UX21_9PLEO</name>
<evidence type="ECO:0000313" key="6">
    <source>
        <dbReference type="Proteomes" id="UP000800036"/>
    </source>
</evidence>
<dbReference type="InterPro" id="IPR036388">
    <property type="entry name" value="WH-like_DNA-bd_sf"/>
</dbReference>
<comment type="similarity">
    <text evidence="1">Belongs to the flavin monoamine oxidase family.</text>
</comment>
<dbReference type="InterPro" id="IPR009057">
    <property type="entry name" value="Homeodomain-like_sf"/>
</dbReference>
<dbReference type="Gene3D" id="1.10.30.10">
    <property type="entry name" value="High mobility group box domain"/>
    <property type="match status" value="1"/>
</dbReference>